<feature type="transmembrane region" description="Helical" evidence="8">
    <location>
        <begin position="69"/>
        <end position="92"/>
    </location>
</feature>
<keyword evidence="3" id="KW-1003">Cell membrane</keyword>
<dbReference type="AlphaFoldDB" id="A0A317QIP7"/>
<dbReference type="Gene3D" id="1.20.1250.20">
    <property type="entry name" value="MFS general substrate transporter like domains"/>
    <property type="match status" value="1"/>
</dbReference>
<reference evidence="10" key="1">
    <citation type="submission" date="2018-05" db="EMBL/GenBank/DDBJ databases">
        <authorList>
            <person name="Klenk H.-P."/>
            <person name="Huntemann M."/>
            <person name="Clum A."/>
            <person name="Pillay M."/>
            <person name="Palaniappan K."/>
            <person name="Varghese N."/>
            <person name="Mikhailova N."/>
            <person name="Stamatis D."/>
            <person name="Reddy T."/>
            <person name="Daum C."/>
            <person name="Shapiro N."/>
            <person name="Ivanova N."/>
            <person name="Kyrpides N."/>
            <person name="Woyke T."/>
        </authorList>
    </citation>
    <scope>NUCLEOTIDE SEQUENCE [LARGE SCALE GENOMIC DNA]</scope>
    <source>
        <strain evidence="10">DSM 45417</strain>
    </source>
</reference>
<keyword evidence="10" id="KW-1185">Reference proteome</keyword>
<dbReference type="RefSeq" id="WP_245899589.1">
    <property type="nucleotide sequence ID" value="NZ_QGTX01000001.1"/>
</dbReference>
<feature type="transmembrane region" description="Helical" evidence="8">
    <location>
        <begin position="131"/>
        <end position="152"/>
    </location>
</feature>
<sequence length="199" mass="20985">MRKDPAAPHTSQARRGPLQRGRPGGQLPLDPVEPGEVAEPAPVPRRRSPSPRGWAIDTSPLRDPGYRRLFWGLTATMVGQQMTLVAVPYQVYALTGDSLLVGVTSIVSLVPLVVFGLLGGAIADAMDRRRLMLVTGVGSAVTSALLAAQALLPGGGNLWLLWLLVAAVSGLTAVNQPARSAVIPALVGAEGWPRPTPWR</sequence>
<evidence type="ECO:0000256" key="7">
    <source>
        <dbReference type="SAM" id="MobiDB-lite"/>
    </source>
</evidence>
<keyword evidence="4 8" id="KW-0812">Transmembrane</keyword>
<dbReference type="PANTHER" id="PTHR23513:SF9">
    <property type="entry name" value="ENTEROBACTIN EXPORTER ENTS"/>
    <property type="match status" value="1"/>
</dbReference>
<dbReference type="SUPFAM" id="SSF103473">
    <property type="entry name" value="MFS general substrate transporter"/>
    <property type="match status" value="1"/>
</dbReference>
<proteinExistence type="predicted"/>
<evidence type="ECO:0000256" key="1">
    <source>
        <dbReference type="ARBA" id="ARBA00004429"/>
    </source>
</evidence>
<feature type="region of interest" description="Disordered" evidence="7">
    <location>
        <begin position="1"/>
        <end position="59"/>
    </location>
</feature>
<dbReference type="InterPro" id="IPR010290">
    <property type="entry name" value="TM_effector"/>
</dbReference>
<evidence type="ECO:0000256" key="2">
    <source>
        <dbReference type="ARBA" id="ARBA00022448"/>
    </source>
</evidence>
<evidence type="ECO:0000313" key="9">
    <source>
        <dbReference type="EMBL" id="PWW21480.1"/>
    </source>
</evidence>
<dbReference type="GO" id="GO:0005886">
    <property type="term" value="C:plasma membrane"/>
    <property type="evidence" value="ECO:0007669"/>
    <property type="project" value="UniProtKB-SubCell"/>
</dbReference>
<comment type="subcellular location">
    <subcellularLocation>
        <location evidence="1">Cell inner membrane</location>
        <topology evidence="1">Multi-pass membrane protein</topology>
    </subcellularLocation>
</comment>
<keyword evidence="5 8" id="KW-1133">Transmembrane helix</keyword>
<dbReference type="Proteomes" id="UP000246661">
    <property type="component" value="Unassembled WGS sequence"/>
</dbReference>
<accession>A0A317QIP7</accession>
<dbReference type="Pfam" id="PF05977">
    <property type="entry name" value="MFS_3"/>
    <property type="match status" value="1"/>
</dbReference>
<keyword evidence="2" id="KW-0813">Transport</keyword>
<dbReference type="EMBL" id="QGTX01000001">
    <property type="protein sequence ID" value="PWW21480.1"/>
    <property type="molecule type" value="Genomic_DNA"/>
</dbReference>
<dbReference type="PANTHER" id="PTHR23513">
    <property type="entry name" value="INTEGRAL MEMBRANE EFFLUX PROTEIN-RELATED"/>
    <property type="match status" value="1"/>
</dbReference>
<comment type="caution">
    <text evidence="9">The sequence shown here is derived from an EMBL/GenBank/DDBJ whole genome shotgun (WGS) entry which is preliminary data.</text>
</comment>
<feature type="transmembrane region" description="Helical" evidence="8">
    <location>
        <begin position="158"/>
        <end position="174"/>
    </location>
</feature>
<feature type="transmembrane region" description="Helical" evidence="8">
    <location>
        <begin position="98"/>
        <end position="119"/>
    </location>
</feature>
<organism evidence="9 10">
    <name type="scientific">Geodermatophilus normandii</name>
    <dbReference type="NCBI Taxonomy" id="1137989"/>
    <lineage>
        <taxon>Bacteria</taxon>
        <taxon>Bacillati</taxon>
        <taxon>Actinomycetota</taxon>
        <taxon>Actinomycetes</taxon>
        <taxon>Geodermatophilales</taxon>
        <taxon>Geodermatophilaceae</taxon>
        <taxon>Geodermatophilus</taxon>
    </lineage>
</organism>
<evidence type="ECO:0000256" key="3">
    <source>
        <dbReference type="ARBA" id="ARBA00022475"/>
    </source>
</evidence>
<evidence type="ECO:0000256" key="4">
    <source>
        <dbReference type="ARBA" id="ARBA00022692"/>
    </source>
</evidence>
<name>A0A317QIP7_9ACTN</name>
<protein>
    <submittedName>
        <fullName evidence="9">Transmembrane secretion effector</fullName>
    </submittedName>
</protein>
<evidence type="ECO:0000256" key="5">
    <source>
        <dbReference type="ARBA" id="ARBA00022989"/>
    </source>
</evidence>
<dbReference type="InterPro" id="IPR036259">
    <property type="entry name" value="MFS_trans_sf"/>
</dbReference>
<evidence type="ECO:0000256" key="6">
    <source>
        <dbReference type="ARBA" id="ARBA00023136"/>
    </source>
</evidence>
<feature type="compositionally biased region" description="Low complexity" evidence="7">
    <location>
        <begin position="14"/>
        <end position="40"/>
    </location>
</feature>
<evidence type="ECO:0000256" key="8">
    <source>
        <dbReference type="SAM" id="Phobius"/>
    </source>
</evidence>
<keyword evidence="6 8" id="KW-0472">Membrane</keyword>
<evidence type="ECO:0000313" key="10">
    <source>
        <dbReference type="Proteomes" id="UP000246661"/>
    </source>
</evidence>
<gene>
    <name evidence="9" type="ORF">JD79_00612</name>
</gene>